<dbReference type="RefSeq" id="WP_088755916.1">
    <property type="nucleotide sequence ID" value="NZ_NJGV01000014.1"/>
</dbReference>
<comment type="caution">
    <text evidence="1">The sequence shown here is derived from an EMBL/GenBank/DDBJ whole genome shotgun (WGS) entry which is preliminary data.</text>
</comment>
<organism evidence="1 2">
    <name type="scientific">Herbaspirillum aquaticum</name>
    <dbReference type="NCBI Taxonomy" id="568783"/>
    <lineage>
        <taxon>Bacteria</taxon>
        <taxon>Pseudomonadati</taxon>
        <taxon>Pseudomonadota</taxon>
        <taxon>Betaproteobacteria</taxon>
        <taxon>Burkholderiales</taxon>
        <taxon>Oxalobacteraceae</taxon>
        <taxon>Herbaspirillum</taxon>
    </lineage>
</organism>
<keyword evidence="2" id="KW-1185">Reference proteome</keyword>
<name>A0A225SRJ6_9BURK</name>
<protein>
    <submittedName>
        <fullName evidence="1">Uncharacterized protein</fullName>
    </submittedName>
</protein>
<evidence type="ECO:0000313" key="2">
    <source>
        <dbReference type="Proteomes" id="UP000214747"/>
    </source>
</evidence>
<proteinExistence type="predicted"/>
<sequence>MGSPDTAQSQTNTTLKSCKELKCDCNLMWSMVQQMSTKRLCTLHGRNEGSIIPVFSDRARRISATYARFYLETEDYGDPSKKGRFYWMALGAFASKTVACSLDDLRVPIIDPVFKGLAKGNLWLFYDISGWHWYYTRFRNSFDQCVSRRDASAYIKPVRDQVANYPWKDEALPKIANMHRHDYIVEAFDLVGQIESTRPGDDQERLKDQHLMAIANHEQGVILQPLIYDDACFAGWVWVQRLRGIRMLSPKLQMAFTSACDIGDKKLKSEAPADTVLEDFQSRMQWIASVADLFHDLMQRQRPYMESQLKPMAGWVNMDQMQNYPSAYMLGRPR</sequence>
<dbReference type="EMBL" id="NJGV01000014">
    <property type="protein sequence ID" value="OWY33708.1"/>
    <property type="molecule type" value="Genomic_DNA"/>
</dbReference>
<accession>A0A225SRJ6</accession>
<dbReference type="Proteomes" id="UP000214747">
    <property type="component" value="Unassembled WGS sequence"/>
</dbReference>
<reference evidence="1 2" key="1">
    <citation type="journal article" date="2010" name="Int. J. Syst. Evol. Microbiol.">
        <title>Reclassification of Herbaspirillum putei as a later heterotypic synonym of Herbaspirillum huttiense, with the description of H. huttiense subsp. huttiense subsp. nov. and H. huttiense subsp. putei subsp. nov., comb. nov., and description of Herbaspirillum aquaticum sp. nov.</title>
        <authorList>
            <person name="Dobritsa A.P."/>
            <person name="Reddy M.C."/>
            <person name="Samadpour M."/>
        </authorList>
    </citation>
    <scope>NUCLEOTIDE SEQUENCE [LARGE SCALE GENOMIC DNA]</scope>
    <source>
        <strain evidence="1 2">IEH 4430</strain>
    </source>
</reference>
<dbReference type="Pfam" id="PF10720">
    <property type="entry name" value="DUF2515"/>
    <property type="match status" value="2"/>
</dbReference>
<gene>
    <name evidence="1" type="ORF">CEJ45_15165</name>
</gene>
<dbReference type="AlphaFoldDB" id="A0A225SRJ6"/>
<evidence type="ECO:0000313" key="1">
    <source>
        <dbReference type="EMBL" id="OWY33708.1"/>
    </source>
</evidence>
<dbReference type="InterPro" id="IPR019658">
    <property type="entry name" value="DUF2515"/>
</dbReference>